<reference evidence="3" key="1">
    <citation type="submission" date="2022-03" db="EMBL/GenBank/DDBJ databases">
        <authorList>
            <person name="Lindestad O."/>
        </authorList>
    </citation>
    <scope>NUCLEOTIDE SEQUENCE</scope>
</reference>
<keyword evidence="4" id="KW-1185">Reference proteome</keyword>
<dbReference type="AlphaFoldDB" id="A0A8S4QER9"/>
<accession>A0A8S4QER9</accession>
<evidence type="ECO:0000313" key="3">
    <source>
        <dbReference type="EMBL" id="CAH2208312.1"/>
    </source>
</evidence>
<dbReference type="PANTHER" id="PTHR48051:SF1">
    <property type="entry name" value="RAS SUPPRESSOR PROTEIN 1"/>
    <property type="match status" value="1"/>
</dbReference>
<organism evidence="3 4">
    <name type="scientific">Pararge aegeria aegeria</name>
    <dbReference type="NCBI Taxonomy" id="348720"/>
    <lineage>
        <taxon>Eukaryota</taxon>
        <taxon>Metazoa</taxon>
        <taxon>Ecdysozoa</taxon>
        <taxon>Arthropoda</taxon>
        <taxon>Hexapoda</taxon>
        <taxon>Insecta</taxon>
        <taxon>Pterygota</taxon>
        <taxon>Neoptera</taxon>
        <taxon>Endopterygota</taxon>
        <taxon>Lepidoptera</taxon>
        <taxon>Glossata</taxon>
        <taxon>Ditrysia</taxon>
        <taxon>Papilionoidea</taxon>
        <taxon>Nymphalidae</taxon>
        <taxon>Satyrinae</taxon>
        <taxon>Satyrini</taxon>
        <taxon>Parargina</taxon>
        <taxon>Pararge</taxon>
    </lineage>
</organism>
<dbReference type="InterPro" id="IPR050216">
    <property type="entry name" value="LRR_domain-containing"/>
</dbReference>
<dbReference type="PANTHER" id="PTHR48051">
    <property type="match status" value="1"/>
</dbReference>
<name>A0A8S4QER9_9NEOP</name>
<dbReference type="GO" id="GO:0005737">
    <property type="term" value="C:cytoplasm"/>
    <property type="evidence" value="ECO:0007669"/>
    <property type="project" value="TreeGrafter"/>
</dbReference>
<protein>
    <submittedName>
        <fullName evidence="3">Jg410 protein</fullName>
    </submittedName>
</protein>
<proteinExistence type="predicted"/>
<sequence>MKKSQALMVPSKDLTTVPEDVFHTAVEAEVHIVDLSRNKLTSVPIGVQHLRETLTQLLLASNNIEVVPPEVGVCKHLQYIDLGKNNLADLPIELGDL</sequence>
<evidence type="ECO:0000256" key="2">
    <source>
        <dbReference type="ARBA" id="ARBA00022737"/>
    </source>
</evidence>
<dbReference type="Gene3D" id="3.80.10.10">
    <property type="entry name" value="Ribonuclease Inhibitor"/>
    <property type="match status" value="1"/>
</dbReference>
<comment type="caution">
    <text evidence="3">The sequence shown here is derived from an EMBL/GenBank/DDBJ whole genome shotgun (WGS) entry which is preliminary data.</text>
</comment>
<dbReference type="EMBL" id="CAKXAJ010003064">
    <property type="protein sequence ID" value="CAH2208312.1"/>
    <property type="molecule type" value="Genomic_DNA"/>
</dbReference>
<feature type="non-terminal residue" evidence="3">
    <location>
        <position position="1"/>
    </location>
</feature>
<dbReference type="Proteomes" id="UP000838756">
    <property type="component" value="Unassembled WGS sequence"/>
</dbReference>
<dbReference type="SUPFAM" id="SSF52058">
    <property type="entry name" value="L domain-like"/>
    <property type="match status" value="1"/>
</dbReference>
<dbReference type="InterPro" id="IPR025875">
    <property type="entry name" value="Leu-rich_rpt_4"/>
</dbReference>
<keyword evidence="2" id="KW-0677">Repeat</keyword>
<evidence type="ECO:0000313" key="4">
    <source>
        <dbReference type="Proteomes" id="UP000838756"/>
    </source>
</evidence>
<dbReference type="Pfam" id="PF12799">
    <property type="entry name" value="LRR_4"/>
    <property type="match status" value="1"/>
</dbReference>
<keyword evidence="1" id="KW-0433">Leucine-rich repeat</keyword>
<dbReference type="OrthoDB" id="660555at2759"/>
<gene>
    <name evidence="3" type="primary">jg410</name>
    <name evidence="3" type="ORF">PAEG_LOCUS928</name>
</gene>
<dbReference type="InterPro" id="IPR032675">
    <property type="entry name" value="LRR_dom_sf"/>
</dbReference>
<evidence type="ECO:0000256" key="1">
    <source>
        <dbReference type="ARBA" id="ARBA00022614"/>
    </source>
</evidence>